<name>A0A1G2UW16_9BACT</name>
<accession>A0A1G2UW16</accession>
<gene>
    <name evidence="1" type="ORF">A3G05_02350</name>
</gene>
<evidence type="ECO:0000313" key="1">
    <source>
        <dbReference type="EMBL" id="OHB13587.1"/>
    </source>
</evidence>
<protein>
    <submittedName>
        <fullName evidence="1">Uncharacterized protein</fullName>
    </submittedName>
</protein>
<sequence>MALFKAIFSARKKKMSKLLDKIRTWVYTIPRKLIKGFDIQITSASTWRTWIAQMNCERPLGGGGSDP</sequence>
<evidence type="ECO:0000313" key="2">
    <source>
        <dbReference type="Proteomes" id="UP000178288"/>
    </source>
</evidence>
<dbReference type="AlphaFoldDB" id="A0A1G2UW16"/>
<proteinExistence type="predicted"/>
<dbReference type="Proteomes" id="UP000178288">
    <property type="component" value="Unassembled WGS sequence"/>
</dbReference>
<reference evidence="1 2" key="1">
    <citation type="journal article" date="2016" name="Nat. Commun.">
        <title>Thousands of microbial genomes shed light on interconnected biogeochemical processes in an aquifer system.</title>
        <authorList>
            <person name="Anantharaman K."/>
            <person name="Brown C.T."/>
            <person name="Hug L.A."/>
            <person name="Sharon I."/>
            <person name="Castelle C.J."/>
            <person name="Probst A.J."/>
            <person name="Thomas B.C."/>
            <person name="Singh A."/>
            <person name="Wilkins M.J."/>
            <person name="Karaoz U."/>
            <person name="Brodie E.L."/>
            <person name="Williams K.H."/>
            <person name="Hubbard S.S."/>
            <person name="Banfield J.F."/>
        </authorList>
    </citation>
    <scope>NUCLEOTIDE SEQUENCE [LARGE SCALE GENOMIC DNA]</scope>
</reference>
<comment type="caution">
    <text evidence="1">The sequence shown here is derived from an EMBL/GenBank/DDBJ whole genome shotgun (WGS) entry which is preliminary data.</text>
</comment>
<dbReference type="EMBL" id="MHWV01000026">
    <property type="protein sequence ID" value="OHB13587.1"/>
    <property type="molecule type" value="Genomic_DNA"/>
</dbReference>
<organism evidence="1 2">
    <name type="scientific">Candidatus Zambryskibacteria bacterium RIFCSPLOWO2_12_FULL_45_14</name>
    <dbReference type="NCBI Taxonomy" id="1802778"/>
    <lineage>
        <taxon>Bacteria</taxon>
        <taxon>Candidatus Zambryskiibacteriota</taxon>
    </lineage>
</organism>